<name>A0ACC3SLQ4_9PEZI</name>
<protein>
    <submittedName>
        <fullName evidence="1">Long-chain base-1-phosphate phosphatase</fullName>
    </submittedName>
</protein>
<accession>A0ACC3SLQ4</accession>
<dbReference type="EMBL" id="JAMKPW020000004">
    <property type="protein sequence ID" value="KAK8219224.1"/>
    <property type="molecule type" value="Genomic_DNA"/>
</dbReference>
<reference evidence="1" key="1">
    <citation type="submission" date="2024-02" db="EMBL/GenBank/DDBJ databases">
        <title>Metagenome Assembled Genome of Zalaria obscura JY119.</title>
        <authorList>
            <person name="Vighnesh L."/>
            <person name="Jagadeeshwari U."/>
            <person name="Venkata Ramana C."/>
            <person name="Sasikala C."/>
        </authorList>
    </citation>
    <scope>NUCLEOTIDE SEQUENCE</scope>
    <source>
        <strain evidence="1">JY119</strain>
    </source>
</reference>
<dbReference type="Proteomes" id="UP001320706">
    <property type="component" value="Unassembled WGS sequence"/>
</dbReference>
<evidence type="ECO:0000313" key="2">
    <source>
        <dbReference type="Proteomes" id="UP001320706"/>
    </source>
</evidence>
<sequence length="585" mass="64344">MSNILVKTGQKEPAAKVEVVAEEFPDAGLKSLDHYSRRLPAWRHKLRQSLLPIVRWETPYLAWMQETCRTPTLDSYFAVTANLGTHTFFMTALPICFWCGYTDLGRALVHMLALGVFWSGFVKDLLCLPRPLSPPLQRITMSGSAALEYGFPSTHSTNAVSVAWYVLVLLHAEVSPHSPGLHMLALCAGYGYAISIIIGRLYCGMHGFSDVVLGSVLGALLAVLQLAYGDAFDHWVFTCSWPGMVLVVATILLAVRFHPEPADNCPCFDDSVAFAGVLIGIEIGGWHYASSKYAWSSPVPSTVPFEIDSLGWTIATVRIILGVVIIFLWRAAMKPLLLRYLPPVFRLVESFGLTLPRRFFTRASQYKRVPPLRKDDNVIPSAHDIPGLLSSLRTRKRAISVGPQSEADAREFIAYREKKRRDSRSSADVSSPLPQMGRTSAVDLPSPLRSPSPAGQVDNLDTFPKFDTRQGQEEIISSAGSQTLAPADQLLTRPTYADGLDGADEDQGAEEERQDQAMFLALEKPRVRYDVEVVTKLVVYAGRSFNLLDTLSVADSFAGIAWLAVEGNPILFEVSGLGMGASVHM</sequence>
<evidence type="ECO:0000313" key="1">
    <source>
        <dbReference type="EMBL" id="KAK8219224.1"/>
    </source>
</evidence>
<proteinExistence type="predicted"/>
<gene>
    <name evidence="1" type="primary">LCB3</name>
    <name evidence="1" type="ORF">M8818_000956</name>
</gene>
<comment type="caution">
    <text evidence="1">The sequence shown here is derived from an EMBL/GenBank/DDBJ whole genome shotgun (WGS) entry which is preliminary data.</text>
</comment>
<keyword evidence="2" id="KW-1185">Reference proteome</keyword>
<organism evidence="1 2">
    <name type="scientific">Zalaria obscura</name>
    <dbReference type="NCBI Taxonomy" id="2024903"/>
    <lineage>
        <taxon>Eukaryota</taxon>
        <taxon>Fungi</taxon>
        <taxon>Dikarya</taxon>
        <taxon>Ascomycota</taxon>
        <taxon>Pezizomycotina</taxon>
        <taxon>Dothideomycetes</taxon>
        <taxon>Dothideomycetidae</taxon>
        <taxon>Dothideales</taxon>
        <taxon>Zalariaceae</taxon>
        <taxon>Zalaria</taxon>
    </lineage>
</organism>